<accession>A0A9X2JNU7</accession>
<evidence type="ECO:0000259" key="3">
    <source>
        <dbReference type="PROSITE" id="PS51484"/>
    </source>
</evidence>
<dbReference type="InterPro" id="IPR011049">
    <property type="entry name" value="Serralysin-like_metalloprot_C"/>
</dbReference>
<dbReference type="PANTHER" id="PTHR46769">
    <property type="entry name" value="POLYCYSTIC KIDNEY AND HEPATIC DISEASE 1 (AUTOSOMAL RECESSIVE)-LIKE 1"/>
    <property type="match status" value="1"/>
</dbReference>
<organism evidence="4 5">
    <name type="scientific">Limimaricola litoreus</name>
    <dbReference type="NCBI Taxonomy" id="2955316"/>
    <lineage>
        <taxon>Bacteria</taxon>
        <taxon>Pseudomonadati</taxon>
        <taxon>Pseudomonadota</taxon>
        <taxon>Alphaproteobacteria</taxon>
        <taxon>Rhodobacterales</taxon>
        <taxon>Paracoccaceae</taxon>
        <taxon>Limimaricola</taxon>
    </lineage>
</organism>
<dbReference type="InterPro" id="IPR018511">
    <property type="entry name" value="Hemolysin-typ_Ca-bd_CS"/>
</dbReference>
<feature type="region of interest" description="Disordered" evidence="2">
    <location>
        <begin position="771"/>
        <end position="858"/>
    </location>
</feature>
<proteinExistence type="predicted"/>
<dbReference type="PRINTS" id="PR00313">
    <property type="entry name" value="CABNDNGRPT"/>
</dbReference>
<comment type="caution">
    <text evidence="4">The sequence shown here is derived from an EMBL/GenBank/DDBJ whole genome shotgun (WGS) entry which is preliminary data.</text>
</comment>
<dbReference type="PROSITE" id="PS00330">
    <property type="entry name" value="HEMOLYSIN_CALCIUM"/>
    <property type="match status" value="2"/>
</dbReference>
<keyword evidence="1" id="KW-0732">Signal</keyword>
<dbReference type="AlphaFoldDB" id="A0A9X2JNU7"/>
<protein>
    <recommendedName>
        <fullName evidence="3">G8 domain-containing protein</fullName>
    </recommendedName>
</protein>
<evidence type="ECO:0000256" key="2">
    <source>
        <dbReference type="SAM" id="MobiDB-lite"/>
    </source>
</evidence>
<evidence type="ECO:0000256" key="1">
    <source>
        <dbReference type="ARBA" id="ARBA00022729"/>
    </source>
</evidence>
<gene>
    <name evidence="4" type="ORF">NHG85_12280</name>
</gene>
<name>A0A9X2JNU7_9RHOB</name>
<dbReference type="InterPro" id="IPR001343">
    <property type="entry name" value="Hemolysn_Ca-bd"/>
</dbReference>
<dbReference type="PROSITE" id="PS51484">
    <property type="entry name" value="G8"/>
    <property type="match status" value="1"/>
</dbReference>
<dbReference type="InterPro" id="IPR052387">
    <property type="entry name" value="Fibrocystin"/>
</dbReference>
<dbReference type="EMBL" id="JAMYXC010000191">
    <property type="protein sequence ID" value="MCP1169287.1"/>
    <property type="molecule type" value="Genomic_DNA"/>
</dbReference>
<feature type="compositionally biased region" description="Low complexity" evidence="2">
    <location>
        <begin position="1008"/>
        <end position="1035"/>
    </location>
</feature>
<dbReference type="Pfam" id="PF00353">
    <property type="entry name" value="HemolysinCabind"/>
    <property type="match status" value="2"/>
</dbReference>
<dbReference type="InterPro" id="IPR019316">
    <property type="entry name" value="G8_domain"/>
</dbReference>
<dbReference type="RefSeq" id="WP_253332763.1">
    <property type="nucleotide sequence ID" value="NZ_JAMYXC010000191.1"/>
</dbReference>
<feature type="domain" description="G8" evidence="3">
    <location>
        <begin position="37"/>
        <end position="161"/>
    </location>
</feature>
<dbReference type="Gene3D" id="2.150.10.10">
    <property type="entry name" value="Serralysin-like metalloprotease, C-terminal"/>
    <property type="match status" value="2"/>
</dbReference>
<keyword evidence="5" id="KW-1185">Reference proteome</keyword>
<sequence length="1232" mass="131771">MNTTHSLAHGMEQANALFAIDKATHVAVRDGNWTDPNTWEGGKVPSDEAMIHIPEGISIRYDARTSPDLGMLRVDGNMKFARDHSTEMRIETIVTTPGSSFDIGSMGDPIPASVTVDIVFRDTPIDTAADPEMLGHGLVAFGDVDIQGAAKQGHLVIKGDVPAGATSMAVEGDLNNWKAGDTILVVGTTYLGENSKGVLMTEDETRTITRVEGDTIHFDTPLDHGHSRPTSQEADIYVGNLSRNVTFSSENPEGTRGHVMLHNGMADAVDGSANNVRYAAFEDLGRTDKTMDISAANPEGRYPLHLHQTGTDEGAATNYLVGNAVSGGPGWGIVQHSSRGEVNDNIVYDIVGGGIVSELGNETGAWMRNLVSSVTGYNAENKNGDGDQGAAYENQSRIIVQQDNIAANSKLGWNFSGQESFAEDDPSKAPNDGIHRKMFERDQLKFDPDPFDVAIDHEEPAITDFVGNEVMTSTEAFRVFHRQFANHSDTLSVIKDFDIWGGKDGVNLQNYGFNYEFIDSDWSGSGIAFTMWGKNSSAVMNDIRASDFGLLWKAHGISHEAVLYDVVTNDVDRMFDIAYDNTRGDTSYWKQYFAQFGIDYENPLPKILSKEDADPNAGLTFTLGSDADNTLAPNDDEVHITGKIVDGLGERVFYENIIGSTSNQASSYEGASLKLVNYDTTWHRNFSRDEFLELHGTWQKENGDWVAPVVFWLTERLSGDQHPVVIEINLKDFDDTYLSKFALASYPTPEVNNPDFELGFDVTGGGTQLEGETGVTMPPVSGGSETDTPVAVPTEPEDVPTETGGETLTGSDGELGEGDAPIGETPAPTTPGRPETIDSETGVTTMPSDPISGGAGDPGSMNLVEGTARDERMDGTAGGDILFAGLGSDILRGKAGADIFALAVGDAGSGKVDDVKDFDLLEGDMVALVDVPGALASSGAFDWVRFVKSGTLGELQIDTGTGFESLAKFRWGRDLDVEDLYASGQFKVFESIDALIAGDDAPVDEGGKTPVETPTEPTPVVETPTKPKPVVETPAEPTPVEPQDPAGEAEDIVSEGGSVEGDTPVKLPVEVEPVGETATASEFIFELTHAGGDTNDYLTGSEGDDVLVGYAGTDRIWGGNGNDILIGDQGSDKLFGGSGADTFVLKTRDVGQDVDDIKDFDASEGDILAIIGAADDVPEDMLARMRVVDKGTVGVLQYDQSGEGFKDMAMLRNGRGLDIDTLYANGALELYS</sequence>
<reference evidence="4" key="1">
    <citation type="submission" date="2022-06" db="EMBL/GenBank/DDBJ databases">
        <title>Limimaricola sediminis sp. nov., isolated from an intertidal sediment.</title>
        <authorList>
            <person name="Shao X."/>
        </authorList>
    </citation>
    <scope>NUCLEOTIDE SEQUENCE</scope>
    <source>
        <strain evidence="4">ASW11-118</strain>
    </source>
</reference>
<dbReference type="GO" id="GO:0005509">
    <property type="term" value="F:calcium ion binding"/>
    <property type="evidence" value="ECO:0007669"/>
    <property type="project" value="InterPro"/>
</dbReference>
<dbReference type="SUPFAM" id="SSF51120">
    <property type="entry name" value="beta-Roll"/>
    <property type="match status" value="2"/>
</dbReference>
<feature type="region of interest" description="Disordered" evidence="2">
    <location>
        <begin position="1000"/>
        <end position="1050"/>
    </location>
</feature>
<dbReference type="SMART" id="SM01225">
    <property type="entry name" value="G8"/>
    <property type="match status" value="1"/>
</dbReference>
<evidence type="ECO:0000313" key="5">
    <source>
        <dbReference type="Proteomes" id="UP001139477"/>
    </source>
</evidence>
<evidence type="ECO:0000313" key="4">
    <source>
        <dbReference type="EMBL" id="MCP1169287.1"/>
    </source>
</evidence>
<dbReference type="Pfam" id="PF10162">
    <property type="entry name" value="G8"/>
    <property type="match status" value="1"/>
</dbReference>
<dbReference type="Proteomes" id="UP001139477">
    <property type="component" value="Unassembled WGS sequence"/>
</dbReference>
<dbReference type="PANTHER" id="PTHR46769:SF2">
    <property type="entry name" value="FIBROCYSTIN-L ISOFORM 2 PRECURSOR-RELATED"/>
    <property type="match status" value="1"/>
</dbReference>